<dbReference type="InterPro" id="IPR051452">
    <property type="entry name" value="Diverse_Oxidoreductases"/>
</dbReference>
<sequence>VDPEFSLTVDGREVAFHDDGSTLLDLLRERLGITSAKDGCSPQGQCGCCTVLVDGQPRVSCVTPARRVAGRTITTLDGLPESEQRAWADAFCSTGGSQCGFCTPGIVVRLAGLRASGETDRERAARALHAHLCRCTGWQTILEAWDAYGTGAWTGDPVLAARRAELEGGVPQAVGPDVVLGRGGFAADTAPDDHLVAVPDGSGGFGIGETLAEARVAAGKVQGRRTTVPARPPLDLPPGDWAATLRTSWVEPAYLETDAAWCVPGGEPSSPLANGGAFGGKSRSSAPTEARGLADEHGRPVLVLYAREDTVRLGPKRPPVAGGVDVDGRGVLRVARTSGIDAAVARVAPGLVVEEVDIAGPPTSADLRAAGWAEAVALLAAARGEVGTVTAPDGGTATAQVDADGIRITVGCGDPLDETVLRSYCVGAAHMAWSWVTSESLVVDDEGTVQDLTVRSFDVVRATETPSIEVVIEPDDSEPCNGSDAVFAAVAAATWLNRGAPESWPTAT</sequence>
<keyword evidence="1" id="KW-0001">2Fe-2S</keyword>
<keyword evidence="4" id="KW-0411">Iron-sulfur</keyword>
<evidence type="ECO:0000256" key="2">
    <source>
        <dbReference type="ARBA" id="ARBA00022723"/>
    </source>
</evidence>
<evidence type="ECO:0000256" key="5">
    <source>
        <dbReference type="SAM" id="MobiDB-lite"/>
    </source>
</evidence>
<dbReference type="SUPFAM" id="SSF47741">
    <property type="entry name" value="CO dehydrogenase ISP C-domain like"/>
    <property type="match status" value="1"/>
</dbReference>
<gene>
    <name evidence="7" type="ORF">METZ01_LOCUS81689</name>
</gene>
<evidence type="ECO:0000256" key="4">
    <source>
        <dbReference type="ARBA" id="ARBA00023014"/>
    </source>
</evidence>
<dbReference type="Gene3D" id="3.30.365.10">
    <property type="entry name" value="Aldehyde oxidase/xanthine dehydrogenase, molybdopterin binding domain"/>
    <property type="match status" value="1"/>
</dbReference>
<dbReference type="SUPFAM" id="SSF54292">
    <property type="entry name" value="2Fe-2S ferredoxin-like"/>
    <property type="match status" value="1"/>
</dbReference>
<dbReference type="SUPFAM" id="SSF56003">
    <property type="entry name" value="Molybdenum cofactor-binding domain"/>
    <property type="match status" value="1"/>
</dbReference>
<organism evidence="7">
    <name type="scientific">marine metagenome</name>
    <dbReference type="NCBI Taxonomy" id="408172"/>
    <lineage>
        <taxon>unclassified sequences</taxon>
        <taxon>metagenomes</taxon>
        <taxon>ecological metagenomes</taxon>
    </lineage>
</organism>
<proteinExistence type="predicted"/>
<dbReference type="AlphaFoldDB" id="A0A381UKY8"/>
<protein>
    <recommendedName>
        <fullName evidence="6">2Fe-2S ferredoxin-type domain-containing protein</fullName>
    </recommendedName>
</protein>
<evidence type="ECO:0000256" key="3">
    <source>
        <dbReference type="ARBA" id="ARBA00023004"/>
    </source>
</evidence>
<dbReference type="Pfam" id="PF00111">
    <property type="entry name" value="Fer2"/>
    <property type="match status" value="1"/>
</dbReference>
<dbReference type="GO" id="GO:0016491">
    <property type="term" value="F:oxidoreductase activity"/>
    <property type="evidence" value="ECO:0007669"/>
    <property type="project" value="InterPro"/>
</dbReference>
<name>A0A381UKY8_9ZZZZ</name>
<keyword evidence="3" id="KW-0408">Iron</keyword>
<feature type="region of interest" description="Disordered" evidence="5">
    <location>
        <begin position="272"/>
        <end position="293"/>
    </location>
</feature>
<dbReference type="PANTHER" id="PTHR44379:SF8">
    <property type="entry name" value="XANTHINE DEHYDROGENASE IRON-SULFUR-BINDING SUBUNIT XDHC-RELATED"/>
    <property type="match status" value="1"/>
</dbReference>
<feature type="domain" description="2Fe-2S ferredoxin-type" evidence="6">
    <location>
        <begin position="3"/>
        <end position="79"/>
    </location>
</feature>
<reference evidence="7" key="1">
    <citation type="submission" date="2018-05" db="EMBL/GenBank/DDBJ databases">
        <authorList>
            <person name="Lanie J.A."/>
            <person name="Ng W.-L."/>
            <person name="Kazmierczak K.M."/>
            <person name="Andrzejewski T.M."/>
            <person name="Davidsen T.M."/>
            <person name="Wayne K.J."/>
            <person name="Tettelin H."/>
            <person name="Glass J.I."/>
            <person name="Rusch D."/>
            <person name="Podicherti R."/>
            <person name="Tsui H.-C.T."/>
            <person name="Winkler M.E."/>
        </authorList>
    </citation>
    <scope>NUCLEOTIDE SEQUENCE</scope>
</reference>
<accession>A0A381UKY8</accession>
<evidence type="ECO:0000256" key="1">
    <source>
        <dbReference type="ARBA" id="ARBA00022714"/>
    </source>
</evidence>
<dbReference type="InterPro" id="IPR002888">
    <property type="entry name" value="2Fe-2S-bd"/>
</dbReference>
<dbReference type="Gene3D" id="1.10.150.120">
    <property type="entry name" value="[2Fe-2S]-binding domain"/>
    <property type="match status" value="1"/>
</dbReference>
<dbReference type="GO" id="GO:0051537">
    <property type="term" value="F:2 iron, 2 sulfur cluster binding"/>
    <property type="evidence" value="ECO:0007669"/>
    <property type="project" value="UniProtKB-KW"/>
</dbReference>
<dbReference type="InterPro" id="IPR001041">
    <property type="entry name" value="2Fe-2S_ferredoxin-type"/>
</dbReference>
<dbReference type="PANTHER" id="PTHR44379">
    <property type="entry name" value="OXIDOREDUCTASE WITH IRON-SULFUR SUBUNIT"/>
    <property type="match status" value="1"/>
</dbReference>
<dbReference type="Gene3D" id="3.10.20.30">
    <property type="match status" value="1"/>
</dbReference>
<evidence type="ECO:0000259" key="6">
    <source>
        <dbReference type="PROSITE" id="PS51085"/>
    </source>
</evidence>
<evidence type="ECO:0000313" key="7">
    <source>
        <dbReference type="EMBL" id="SVA28835.1"/>
    </source>
</evidence>
<dbReference type="InterPro" id="IPR036010">
    <property type="entry name" value="2Fe-2S_ferredoxin-like_sf"/>
</dbReference>
<dbReference type="Pfam" id="PF01799">
    <property type="entry name" value="Fer2_2"/>
    <property type="match status" value="1"/>
</dbReference>
<dbReference type="PROSITE" id="PS51085">
    <property type="entry name" value="2FE2S_FER_2"/>
    <property type="match status" value="1"/>
</dbReference>
<dbReference type="InterPro" id="IPR037165">
    <property type="entry name" value="AldOxase/xan_DH_Mopterin-bd_sf"/>
</dbReference>
<dbReference type="GO" id="GO:0046872">
    <property type="term" value="F:metal ion binding"/>
    <property type="evidence" value="ECO:0007669"/>
    <property type="project" value="UniProtKB-KW"/>
</dbReference>
<keyword evidence="2" id="KW-0479">Metal-binding</keyword>
<dbReference type="InterPro" id="IPR012675">
    <property type="entry name" value="Beta-grasp_dom_sf"/>
</dbReference>
<feature type="non-terminal residue" evidence="7">
    <location>
        <position position="1"/>
    </location>
</feature>
<dbReference type="EMBL" id="UINC01006652">
    <property type="protein sequence ID" value="SVA28835.1"/>
    <property type="molecule type" value="Genomic_DNA"/>
</dbReference>
<dbReference type="InterPro" id="IPR036884">
    <property type="entry name" value="2Fe-2S-bd_dom_sf"/>
</dbReference>